<reference evidence="1 2" key="1">
    <citation type="submission" date="2023-05" db="EMBL/GenBank/DDBJ databases">
        <title>B98-5 Cell Line De Novo Hybrid Assembly: An Optical Mapping Approach.</title>
        <authorList>
            <person name="Kananen K."/>
            <person name="Auerbach J.A."/>
            <person name="Kautto E."/>
            <person name="Blachly J.S."/>
        </authorList>
    </citation>
    <scope>NUCLEOTIDE SEQUENCE [LARGE SCALE GENOMIC DNA]</scope>
    <source>
        <strain evidence="1">B95-8</strain>
        <tissue evidence="1">Cell line</tissue>
    </source>
</reference>
<dbReference type="Pfam" id="PF21033">
    <property type="entry name" value="RMD1-3"/>
    <property type="match status" value="1"/>
</dbReference>
<dbReference type="InterPro" id="IPR049039">
    <property type="entry name" value="RMD1-3_a_helical_rpt"/>
</dbReference>
<dbReference type="Proteomes" id="UP001266305">
    <property type="component" value="Unassembled WGS sequence"/>
</dbReference>
<sequence length="73" mass="8755">MSESGKSESFELLCDHKEKFRDEIEFMWRFARAYGDMYELSTDTQEKKYYANIVFSSGKDSKMKIQQEDFFPV</sequence>
<gene>
    <name evidence="1" type="primary">RMDN2_2</name>
    <name evidence="1" type="ORF">P7K49_028883</name>
</gene>
<accession>A0ABQ9U6H2</accession>
<organism evidence="1 2">
    <name type="scientific">Saguinus oedipus</name>
    <name type="common">Cotton-top tamarin</name>
    <name type="synonym">Oedipomidas oedipus</name>
    <dbReference type="NCBI Taxonomy" id="9490"/>
    <lineage>
        <taxon>Eukaryota</taxon>
        <taxon>Metazoa</taxon>
        <taxon>Chordata</taxon>
        <taxon>Craniata</taxon>
        <taxon>Vertebrata</taxon>
        <taxon>Euteleostomi</taxon>
        <taxon>Mammalia</taxon>
        <taxon>Eutheria</taxon>
        <taxon>Euarchontoglires</taxon>
        <taxon>Primates</taxon>
        <taxon>Haplorrhini</taxon>
        <taxon>Platyrrhini</taxon>
        <taxon>Cebidae</taxon>
        <taxon>Callitrichinae</taxon>
        <taxon>Saguinus</taxon>
    </lineage>
</organism>
<keyword evidence="2" id="KW-1185">Reference proteome</keyword>
<proteinExistence type="predicted"/>
<evidence type="ECO:0000313" key="1">
    <source>
        <dbReference type="EMBL" id="KAK2092355.1"/>
    </source>
</evidence>
<evidence type="ECO:0000313" key="2">
    <source>
        <dbReference type="Proteomes" id="UP001266305"/>
    </source>
</evidence>
<dbReference type="EMBL" id="JASSZA010000015">
    <property type="protein sequence ID" value="KAK2092355.1"/>
    <property type="molecule type" value="Genomic_DNA"/>
</dbReference>
<protein>
    <submittedName>
        <fullName evidence="1">Regulator of microtubule dynamics protein 2</fullName>
    </submittedName>
</protein>
<name>A0ABQ9U6H2_SAGOE</name>
<comment type="caution">
    <text evidence="1">The sequence shown here is derived from an EMBL/GenBank/DDBJ whole genome shotgun (WGS) entry which is preliminary data.</text>
</comment>